<comment type="similarity">
    <text evidence="1">Belongs to the ZPR1 family.</text>
</comment>
<evidence type="ECO:0000259" key="5">
    <source>
        <dbReference type="SMART" id="SM00709"/>
    </source>
</evidence>
<evidence type="ECO:0000313" key="6">
    <source>
        <dbReference type="EMBL" id="ADM26945.1"/>
    </source>
</evidence>
<evidence type="ECO:0000256" key="4">
    <source>
        <dbReference type="ARBA" id="ARBA00022833"/>
    </source>
</evidence>
<keyword evidence="3" id="KW-0863">Zinc-finger</keyword>
<dbReference type="EMBL" id="CP002098">
    <property type="protein sequence ID" value="ADM26945.1"/>
    <property type="molecule type" value="Genomic_DNA"/>
</dbReference>
<keyword evidence="7" id="KW-1185">Reference proteome</keyword>
<keyword evidence="4" id="KW-0862">Zinc</keyword>
<evidence type="ECO:0000313" key="7">
    <source>
        <dbReference type="Proteomes" id="UP000001304"/>
    </source>
</evidence>
<dbReference type="Gene3D" id="2.20.25.420">
    <property type="entry name" value="ZPR1, zinc finger domain"/>
    <property type="match status" value="1"/>
</dbReference>
<sequence length="182" mass="20539">MSNNIDMDLTKDLLVGEINITCPLCKKDAILSLYEYHLSLDESIVIMTIKCPNCGYKDNEIFSEGSKEYNMCIELKVENDVDLNTLIYINPGTMVELRDLGISIEIYQLDIGHIVTTEALILHIIDVIENTCIGSQDNTCAHIIEALNDVIKSKKSISIVLRDPKGVTRILKTYRESNYSFC</sequence>
<reference evidence="6 7" key="1">
    <citation type="journal article" date="2010" name="Stand. Genomic Sci.">
        <title>Complete genome sequence of Ignisphaera aggregans type strain (AQ1.S1).</title>
        <authorList>
            <person name="Goker M."/>
            <person name="Held B."/>
            <person name="Lapidus A."/>
            <person name="Nolan M."/>
            <person name="Spring S."/>
            <person name="Yasawong M."/>
            <person name="Lucas S."/>
            <person name="Glavina Del Rio T."/>
            <person name="Tice H."/>
            <person name="Cheng J.F."/>
            <person name="Goodwin L."/>
            <person name="Tapia R."/>
            <person name="Pitluck S."/>
            <person name="Liolios K."/>
            <person name="Ivanova N."/>
            <person name="Mavromatis K."/>
            <person name="Mikhailova N."/>
            <person name="Pati A."/>
            <person name="Chen A."/>
            <person name="Palaniappan K."/>
            <person name="Brambilla E."/>
            <person name="Land M."/>
            <person name="Hauser L."/>
            <person name="Chang Y.J."/>
            <person name="Jeffries C.D."/>
            <person name="Brettin T."/>
            <person name="Detter J.C."/>
            <person name="Han C."/>
            <person name="Rohde M."/>
            <person name="Sikorski J."/>
            <person name="Woyke T."/>
            <person name="Bristow J."/>
            <person name="Eisen J.A."/>
            <person name="Markowitz V."/>
            <person name="Hugenholtz P."/>
            <person name="Kyrpides N.C."/>
            <person name="Klenk H.P."/>
        </authorList>
    </citation>
    <scope>NUCLEOTIDE SEQUENCE [LARGE SCALE GENOMIC DNA]</scope>
    <source>
        <strain evidence="7">DSM 17230 / JCM 13409 / AQ1.S1</strain>
    </source>
</reference>
<dbReference type="Gene3D" id="2.60.120.1040">
    <property type="entry name" value="ZPR1, A/B domain"/>
    <property type="match status" value="1"/>
</dbReference>
<protein>
    <submittedName>
        <fullName evidence="6">ZPR1-type Zinc finger domain protein</fullName>
    </submittedName>
</protein>
<dbReference type="GO" id="GO:0008270">
    <property type="term" value="F:zinc ion binding"/>
    <property type="evidence" value="ECO:0007669"/>
    <property type="project" value="UniProtKB-KW"/>
</dbReference>
<dbReference type="AlphaFoldDB" id="E0SPS3"/>
<keyword evidence="2" id="KW-0479">Metal-binding</keyword>
<dbReference type="KEGG" id="iag:Igag_0093"/>
<organism evidence="6 7">
    <name type="scientific">Ignisphaera aggregans (strain DSM 17230 / JCM 13409 / AQ1.S1)</name>
    <dbReference type="NCBI Taxonomy" id="583356"/>
    <lineage>
        <taxon>Archaea</taxon>
        <taxon>Thermoproteota</taxon>
        <taxon>Thermoprotei</taxon>
        <taxon>Desulfurococcales</taxon>
        <taxon>Desulfurococcaceae</taxon>
        <taxon>Ignisphaera</taxon>
    </lineage>
</organism>
<evidence type="ECO:0000256" key="2">
    <source>
        <dbReference type="ARBA" id="ARBA00022723"/>
    </source>
</evidence>
<dbReference type="BioCyc" id="IAGG583356:GHAH-102-MONOMER"/>
<dbReference type="PANTHER" id="PTHR10876">
    <property type="entry name" value="ZINC FINGER PROTEIN ZPR1"/>
    <property type="match status" value="1"/>
</dbReference>
<gene>
    <name evidence="6" type="ordered locus">Igag_0093</name>
</gene>
<dbReference type="HOGENOM" id="CLU_1478889_0_0_2"/>
<name>E0SPS3_IGNAA</name>
<dbReference type="SMART" id="SM00709">
    <property type="entry name" value="Zpr1"/>
    <property type="match status" value="1"/>
</dbReference>
<evidence type="ECO:0000256" key="1">
    <source>
        <dbReference type="ARBA" id="ARBA00008354"/>
    </source>
</evidence>
<dbReference type="InterPro" id="IPR042452">
    <property type="entry name" value="ZPR1_Znf1/2"/>
</dbReference>
<proteinExistence type="inferred from homology"/>
<dbReference type="STRING" id="583356.Igag_0093"/>
<dbReference type="Pfam" id="PF03367">
    <property type="entry name" value="Zn_ribbon_ZPR1"/>
    <property type="match status" value="1"/>
</dbReference>
<dbReference type="InterPro" id="IPR040141">
    <property type="entry name" value="ZPR1"/>
</dbReference>
<dbReference type="PANTHER" id="PTHR10876:SF0">
    <property type="entry name" value="ZINC FINGER PROTEIN ZPR1"/>
    <property type="match status" value="1"/>
</dbReference>
<dbReference type="Proteomes" id="UP000001304">
    <property type="component" value="Chromosome"/>
</dbReference>
<feature type="domain" description="Zinc finger ZPR1-type" evidence="5">
    <location>
        <begin position="20"/>
        <end position="172"/>
    </location>
</feature>
<dbReference type="InterPro" id="IPR004457">
    <property type="entry name" value="Znf_ZPR1"/>
</dbReference>
<accession>E0SPS3</accession>
<evidence type="ECO:0000256" key="3">
    <source>
        <dbReference type="ARBA" id="ARBA00022771"/>
    </source>
</evidence>
<dbReference type="InterPro" id="IPR042451">
    <property type="entry name" value="ZPR1_A/B_dom"/>
</dbReference>